<dbReference type="GeneID" id="8849859"/>
<comment type="similarity">
    <text evidence="1">Belongs to the AAA ATPase family. BCS1 subfamily.</text>
</comment>
<proteinExistence type="inferred from homology"/>
<evidence type="ECO:0000256" key="1">
    <source>
        <dbReference type="ARBA" id="ARBA00007448"/>
    </source>
</evidence>
<dbReference type="EMBL" id="GG738851">
    <property type="protein sequence ID" value="EFC48398.1"/>
    <property type="molecule type" value="Genomic_DNA"/>
</dbReference>
<protein>
    <submittedName>
        <fullName evidence="3">Predicted protein</fullName>
    </submittedName>
</protein>
<name>D2V4J7_NAEGR</name>
<dbReference type="SUPFAM" id="SSF52540">
    <property type="entry name" value="P-loop containing nucleoside triphosphate hydrolases"/>
    <property type="match status" value="1"/>
</dbReference>
<dbReference type="InterPro" id="IPR003959">
    <property type="entry name" value="ATPase_AAA_core"/>
</dbReference>
<feature type="domain" description="AAA+ ATPase" evidence="2">
    <location>
        <begin position="30"/>
        <end position="162"/>
    </location>
</feature>
<dbReference type="OrthoDB" id="10251412at2759"/>
<evidence type="ECO:0000259" key="2">
    <source>
        <dbReference type="SMART" id="SM00382"/>
    </source>
</evidence>
<dbReference type="SMART" id="SM00382">
    <property type="entry name" value="AAA"/>
    <property type="match status" value="1"/>
</dbReference>
<dbReference type="KEGG" id="ngr:NAEGRDRAFT_3835"/>
<dbReference type="InterPro" id="IPR003593">
    <property type="entry name" value="AAA+_ATPase"/>
</dbReference>
<accession>D2V4J7</accession>
<organism evidence="4">
    <name type="scientific">Naegleria gruberi</name>
    <name type="common">Amoeba</name>
    <dbReference type="NCBI Taxonomy" id="5762"/>
    <lineage>
        <taxon>Eukaryota</taxon>
        <taxon>Discoba</taxon>
        <taxon>Heterolobosea</taxon>
        <taxon>Tetramitia</taxon>
        <taxon>Eutetramitia</taxon>
        <taxon>Vahlkampfiidae</taxon>
        <taxon>Naegleria</taxon>
    </lineage>
</organism>
<gene>
    <name evidence="3" type="ORF">NAEGRDRAFT_3835</name>
</gene>
<dbReference type="Pfam" id="PF00004">
    <property type="entry name" value="AAA"/>
    <property type="match status" value="1"/>
</dbReference>
<keyword evidence="4" id="KW-1185">Reference proteome</keyword>
<dbReference type="OMA" id="HYISSAE"/>
<dbReference type="VEuPathDB" id="AmoebaDB:NAEGRDRAFT_3835"/>
<dbReference type="InParanoid" id="D2V4J7"/>
<dbReference type="AlphaFoldDB" id="D2V4J7"/>
<dbReference type="eggNOG" id="KOG0743">
    <property type="taxonomic scope" value="Eukaryota"/>
</dbReference>
<sequence length="178" mass="20091">LNEKVKSLFLQDLERFLSNKKFYMENQLSYKRGYCLYGKPGSGKTSLVLATAAHIKCPVYILNLNQSEMNDTALIDAFSSIPSRSIITLEDVDSAFNENRKATGEVRNGLSFSGLLNALDGVCSYSETPKLVFMTTNHIERLDAALIRPGRVDYKVKFDNATPDQIQQISFKFFKNQE</sequence>
<dbReference type="Gene3D" id="3.40.50.300">
    <property type="entry name" value="P-loop containing nucleotide triphosphate hydrolases"/>
    <property type="match status" value="1"/>
</dbReference>
<dbReference type="STRING" id="5762.D2V4J7"/>
<dbReference type="GO" id="GO:0005524">
    <property type="term" value="F:ATP binding"/>
    <property type="evidence" value="ECO:0007669"/>
    <property type="project" value="InterPro"/>
</dbReference>
<dbReference type="GO" id="GO:0016887">
    <property type="term" value="F:ATP hydrolysis activity"/>
    <property type="evidence" value="ECO:0007669"/>
    <property type="project" value="InterPro"/>
</dbReference>
<feature type="non-terminal residue" evidence="3">
    <location>
        <position position="178"/>
    </location>
</feature>
<dbReference type="InterPro" id="IPR050747">
    <property type="entry name" value="Mitochondrial_chaperone_BCS1"/>
</dbReference>
<evidence type="ECO:0000313" key="4">
    <source>
        <dbReference type="Proteomes" id="UP000006671"/>
    </source>
</evidence>
<evidence type="ECO:0000313" key="3">
    <source>
        <dbReference type="EMBL" id="EFC48398.1"/>
    </source>
</evidence>
<reference evidence="3 4" key="1">
    <citation type="journal article" date="2010" name="Cell">
        <title>The genome of Naegleria gruberi illuminates early eukaryotic versatility.</title>
        <authorList>
            <person name="Fritz-Laylin L.K."/>
            <person name="Prochnik S.E."/>
            <person name="Ginger M.L."/>
            <person name="Dacks J.B."/>
            <person name="Carpenter M.L."/>
            <person name="Field M.C."/>
            <person name="Kuo A."/>
            <person name="Paredez A."/>
            <person name="Chapman J."/>
            <person name="Pham J."/>
            <person name="Shu S."/>
            <person name="Neupane R."/>
            <person name="Cipriano M."/>
            <person name="Mancuso J."/>
            <person name="Tu H."/>
            <person name="Salamov A."/>
            <person name="Lindquist E."/>
            <person name="Shapiro H."/>
            <person name="Lucas S."/>
            <person name="Grigoriev I.V."/>
            <person name="Cande W.Z."/>
            <person name="Fulton C."/>
            <person name="Rokhsar D.S."/>
            <person name="Dawson S.C."/>
        </authorList>
    </citation>
    <scope>NUCLEOTIDE SEQUENCE [LARGE SCALE GENOMIC DNA]</scope>
    <source>
        <strain evidence="3 4">NEG-M</strain>
    </source>
</reference>
<dbReference type="PANTHER" id="PTHR23070">
    <property type="entry name" value="BCS1 AAA-TYPE ATPASE"/>
    <property type="match status" value="1"/>
</dbReference>
<dbReference type="RefSeq" id="XP_002681142.1">
    <property type="nucleotide sequence ID" value="XM_002681096.1"/>
</dbReference>
<feature type="non-terminal residue" evidence="3">
    <location>
        <position position="1"/>
    </location>
</feature>
<dbReference type="InterPro" id="IPR027417">
    <property type="entry name" value="P-loop_NTPase"/>
</dbReference>
<dbReference type="Proteomes" id="UP000006671">
    <property type="component" value="Unassembled WGS sequence"/>
</dbReference>